<dbReference type="GO" id="GO:0004019">
    <property type="term" value="F:adenylosuccinate synthase activity"/>
    <property type="evidence" value="ECO:0007669"/>
    <property type="project" value="UniProtKB-UniRule"/>
</dbReference>
<comment type="pathway">
    <text evidence="8 10">Purine metabolism; AMP biosynthesis via de novo pathway; AMP from IMP: step 1/2.</text>
</comment>
<feature type="active site" description="Proton acceptor" evidence="8">
    <location>
        <position position="13"/>
    </location>
</feature>
<keyword evidence="12" id="KW-1185">Reference proteome</keyword>
<feature type="binding site" evidence="8">
    <location>
        <position position="13"/>
    </location>
    <ligand>
        <name>Mg(2+)</name>
        <dbReference type="ChEBI" id="CHEBI:18420"/>
    </ligand>
</feature>
<evidence type="ECO:0000256" key="7">
    <source>
        <dbReference type="ARBA" id="ARBA00023134"/>
    </source>
</evidence>
<dbReference type="AlphaFoldDB" id="A0A5D8QBG0"/>
<feature type="active site" description="Proton donor" evidence="8">
    <location>
        <position position="41"/>
    </location>
</feature>
<comment type="subcellular location">
    <subcellularLocation>
        <location evidence="8">Cytoplasm</location>
    </subcellularLocation>
</comment>
<evidence type="ECO:0000256" key="6">
    <source>
        <dbReference type="ARBA" id="ARBA00022842"/>
    </source>
</evidence>
<feature type="binding site" evidence="8">
    <location>
        <begin position="297"/>
        <end position="303"/>
    </location>
    <ligand>
        <name>substrate</name>
    </ligand>
</feature>
<feature type="binding site" evidence="8">
    <location>
        <position position="303"/>
    </location>
    <ligand>
        <name>GTP</name>
        <dbReference type="ChEBI" id="CHEBI:37565"/>
    </ligand>
</feature>
<feature type="binding site" description="in other chain" evidence="8">
    <location>
        <position position="301"/>
    </location>
    <ligand>
        <name>IMP</name>
        <dbReference type="ChEBI" id="CHEBI:58053"/>
        <note>ligand shared between dimeric partners</note>
    </ligand>
</feature>
<keyword evidence="6 8" id="KW-0460">Magnesium</keyword>
<sequence>MGVRCIIGAQWGDEGKGKITDYLAERSEVVARYQGGSNAGHTVDRDGQVYKLHLVPSGILYNNCMNIIGNGVVVDPPELLEEIDGLKKHGLGVENLRISDRAHVVMPYHRVLDRLIEGSHGGREIGTTLRGIGPAYTDKYARCGIRMHELINADVFRAKVELLLQDKNRLIKDIYGGEVIDSSFIDEYIEYGRRLKPYVVDTSALIYEYIKDGKEVLLEGAQGTLLDIDHGTYPYVTSSNPAAGGACTGLGIGPTLIDEVIGVAKAYTTRVGRGPFPTEIEGEVGDYIRDRGYEFGTTTGRPRRVGWLDLVVLRYAVRVNGLTSIALTKLDTLDGLEGIDVCTAYRIDGRSVYDFPSDLDALNRAKPEYHVMKGWDADISGARKFSDLPEEAREYIEFIEDNVGVSVNIISVGPERHQTIVR</sequence>
<feature type="binding site" description="in other chain" evidence="8">
    <location>
        <position position="222"/>
    </location>
    <ligand>
        <name>IMP</name>
        <dbReference type="ChEBI" id="CHEBI:58053"/>
        <note>ligand shared between dimeric partners</note>
    </ligand>
</feature>
<dbReference type="RefSeq" id="WP_149546148.1">
    <property type="nucleotide sequence ID" value="NZ_VTPS01000022.1"/>
</dbReference>
<keyword evidence="7 8" id="KW-0342">GTP-binding</keyword>
<comment type="function">
    <text evidence="8">Plays an important role in the de novo pathway of purine nucleotide biosynthesis. Catalyzes the first committed step in the biosynthesis of AMP from IMP.</text>
</comment>
<feature type="binding site" evidence="8">
    <location>
        <begin position="40"/>
        <end position="42"/>
    </location>
    <ligand>
        <name>GTP</name>
        <dbReference type="ChEBI" id="CHEBI:37565"/>
    </ligand>
</feature>
<evidence type="ECO:0000256" key="10">
    <source>
        <dbReference type="RuleBase" id="RU000520"/>
    </source>
</evidence>
<dbReference type="InterPro" id="IPR027417">
    <property type="entry name" value="P-loop_NTPase"/>
</dbReference>
<feature type="binding site" evidence="8">
    <location>
        <begin position="12"/>
        <end position="18"/>
    </location>
    <ligand>
        <name>GTP</name>
        <dbReference type="ChEBI" id="CHEBI:37565"/>
    </ligand>
</feature>
<comment type="similarity">
    <text evidence="8 10">Belongs to the adenylosuccinate synthetase family.</text>
</comment>
<comment type="caution">
    <text evidence="11">The sequence shown here is derived from an EMBL/GenBank/DDBJ whole genome shotgun (WGS) entry which is preliminary data.</text>
</comment>
<feature type="binding site" description="in other chain" evidence="8">
    <location>
        <begin position="38"/>
        <end position="41"/>
    </location>
    <ligand>
        <name>IMP</name>
        <dbReference type="ChEBI" id="CHEBI:58053"/>
        <note>ligand shared between dimeric partners</note>
    </ligand>
</feature>
<organism evidence="11 12">
    <name type="scientific">Calorimonas adulescens</name>
    <dbReference type="NCBI Taxonomy" id="2606906"/>
    <lineage>
        <taxon>Bacteria</taxon>
        <taxon>Bacillati</taxon>
        <taxon>Bacillota</taxon>
        <taxon>Clostridia</taxon>
        <taxon>Thermoanaerobacterales</taxon>
        <taxon>Thermoanaerobacteraceae</taxon>
        <taxon>Calorimonas</taxon>
    </lineage>
</organism>
<dbReference type="PANTHER" id="PTHR11846:SF0">
    <property type="entry name" value="ADENYLOSUCCINATE SYNTHETASE"/>
    <property type="match status" value="1"/>
</dbReference>
<gene>
    <name evidence="8" type="primary">purA</name>
    <name evidence="11" type="ORF">FWJ32_11720</name>
</gene>
<dbReference type="Gene3D" id="1.10.300.10">
    <property type="entry name" value="Adenylosuccinate Synthetase, subunit A, domain 2"/>
    <property type="match status" value="1"/>
</dbReference>
<feature type="binding site" description="in other chain" evidence="8">
    <location>
        <position position="237"/>
    </location>
    <ligand>
        <name>IMP</name>
        <dbReference type="ChEBI" id="CHEBI:58053"/>
        <note>ligand shared between dimeric partners</note>
    </ligand>
</feature>
<dbReference type="FunFam" id="3.90.170.10:FF:000001">
    <property type="entry name" value="Adenylosuccinate synthetase"/>
    <property type="match status" value="1"/>
</dbReference>
<comment type="catalytic activity">
    <reaction evidence="8 10">
        <text>IMP + L-aspartate + GTP = N(6)-(1,2-dicarboxyethyl)-AMP + GDP + phosphate + 2 H(+)</text>
        <dbReference type="Rhea" id="RHEA:15753"/>
        <dbReference type="ChEBI" id="CHEBI:15378"/>
        <dbReference type="ChEBI" id="CHEBI:29991"/>
        <dbReference type="ChEBI" id="CHEBI:37565"/>
        <dbReference type="ChEBI" id="CHEBI:43474"/>
        <dbReference type="ChEBI" id="CHEBI:57567"/>
        <dbReference type="ChEBI" id="CHEBI:58053"/>
        <dbReference type="ChEBI" id="CHEBI:58189"/>
        <dbReference type="EC" id="6.3.4.4"/>
    </reaction>
</comment>
<feature type="binding site" evidence="8">
    <location>
        <position position="40"/>
    </location>
    <ligand>
        <name>Mg(2+)</name>
        <dbReference type="ChEBI" id="CHEBI:18420"/>
    </ligand>
</feature>
<feature type="active site" evidence="9">
    <location>
        <position position="139"/>
    </location>
</feature>
<dbReference type="InterPro" id="IPR001114">
    <property type="entry name" value="Adenylosuccinate_synthetase"/>
</dbReference>
<dbReference type="GO" id="GO:0005737">
    <property type="term" value="C:cytoplasm"/>
    <property type="evidence" value="ECO:0007669"/>
    <property type="project" value="UniProtKB-SubCell"/>
</dbReference>
<comment type="cofactor">
    <cofactor evidence="8">
        <name>Mg(2+)</name>
        <dbReference type="ChEBI" id="CHEBI:18420"/>
    </cofactor>
    <text evidence="8">Binds 1 Mg(2+) ion per subunit.</text>
</comment>
<dbReference type="GO" id="GO:0046040">
    <property type="term" value="P:IMP metabolic process"/>
    <property type="evidence" value="ECO:0007669"/>
    <property type="project" value="TreeGrafter"/>
</dbReference>
<evidence type="ECO:0000313" key="12">
    <source>
        <dbReference type="Proteomes" id="UP000322976"/>
    </source>
</evidence>
<proteinExistence type="inferred from homology"/>
<comment type="subunit">
    <text evidence="1 8">Homodimer.</text>
</comment>
<keyword evidence="8" id="KW-0963">Cytoplasm</keyword>
<dbReference type="PROSITE" id="PS01266">
    <property type="entry name" value="ADENYLOSUCCIN_SYN_1"/>
    <property type="match status" value="1"/>
</dbReference>
<keyword evidence="3 8" id="KW-0479">Metal-binding</keyword>
<dbReference type="Pfam" id="PF00709">
    <property type="entry name" value="Adenylsucc_synt"/>
    <property type="match status" value="1"/>
</dbReference>
<evidence type="ECO:0000256" key="2">
    <source>
        <dbReference type="ARBA" id="ARBA00022598"/>
    </source>
</evidence>
<evidence type="ECO:0000256" key="4">
    <source>
        <dbReference type="ARBA" id="ARBA00022741"/>
    </source>
</evidence>
<feature type="binding site" evidence="8">
    <location>
        <begin position="329"/>
        <end position="331"/>
    </location>
    <ligand>
        <name>GTP</name>
        <dbReference type="ChEBI" id="CHEBI:37565"/>
    </ligand>
</feature>
<dbReference type="SMART" id="SM00788">
    <property type="entry name" value="Adenylsucc_synt"/>
    <property type="match status" value="1"/>
</dbReference>
<dbReference type="GO" id="GO:0005525">
    <property type="term" value="F:GTP binding"/>
    <property type="evidence" value="ECO:0007669"/>
    <property type="project" value="UniProtKB-UniRule"/>
</dbReference>
<dbReference type="NCBIfam" id="TIGR00184">
    <property type="entry name" value="purA"/>
    <property type="match status" value="1"/>
</dbReference>
<evidence type="ECO:0000256" key="3">
    <source>
        <dbReference type="ARBA" id="ARBA00022723"/>
    </source>
</evidence>
<evidence type="ECO:0000256" key="1">
    <source>
        <dbReference type="ARBA" id="ARBA00011738"/>
    </source>
</evidence>
<feature type="binding site" description="in other chain" evidence="8">
    <location>
        <begin position="13"/>
        <end position="16"/>
    </location>
    <ligand>
        <name>IMP</name>
        <dbReference type="ChEBI" id="CHEBI:58053"/>
        <note>ligand shared between dimeric partners</note>
    </ligand>
</feature>
<dbReference type="Gene3D" id="3.90.170.10">
    <property type="entry name" value="Adenylosuccinate Synthetase, subunit A, domain 3"/>
    <property type="match status" value="1"/>
</dbReference>
<dbReference type="FunFam" id="1.10.300.10:FF:000001">
    <property type="entry name" value="Adenylosuccinate synthetase"/>
    <property type="match status" value="1"/>
</dbReference>
<reference evidence="11 12" key="1">
    <citation type="submission" date="2019-08" db="EMBL/GenBank/DDBJ databases">
        <title>Calorimonas adulescens gen. nov., sp. nov., an anaerobic thermophilic bacterium from Sakhalin hot spring.</title>
        <authorList>
            <person name="Khomyakova M.A."/>
            <person name="Merkel A.Y."/>
            <person name="Novikov A."/>
            <person name="Bonch-Osmolovskaya E.A."/>
            <person name="Slobodkin A.I."/>
        </authorList>
    </citation>
    <scope>NUCLEOTIDE SEQUENCE [LARGE SCALE GENOMIC DNA]</scope>
    <source>
        <strain evidence="11 12">A05MB</strain>
    </source>
</reference>
<dbReference type="CDD" id="cd03108">
    <property type="entry name" value="AdSS"/>
    <property type="match status" value="1"/>
</dbReference>
<dbReference type="SUPFAM" id="SSF52540">
    <property type="entry name" value="P-loop containing nucleoside triphosphate hydrolases"/>
    <property type="match status" value="1"/>
</dbReference>
<dbReference type="GO" id="GO:0044208">
    <property type="term" value="P:'de novo' AMP biosynthetic process"/>
    <property type="evidence" value="ECO:0007669"/>
    <property type="project" value="UniProtKB-UniRule"/>
</dbReference>
<dbReference type="InterPro" id="IPR018220">
    <property type="entry name" value="Adenylosuccin_syn_GTP-bd"/>
</dbReference>
<feature type="binding site" evidence="8">
    <location>
        <begin position="411"/>
        <end position="413"/>
    </location>
    <ligand>
        <name>GTP</name>
        <dbReference type="ChEBI" id="CHEBI:37565"/>
    </ligand>
</feature>
<accession>A0A5D8QBG0</accession>
<evidence type="ECO:0000313" key="11">
    <source>
        <dbReference type="EMBL" id="TZE80863.1"/>
    </source>
</evidence>
<keyword evidence="4 8" id="KW-0547">Nucleotide-binding</keyword>
<dbReference type="EC" id="6.3.4.4" evidence="8 10"/>
<dbReference type="InterPro" id="IPR042110">
    <property type="entry name" value="Adenylosuccinate_synth_dom2"/>
</dbReference>
<evidence type="ECO:0000256" key="9">
    <source>
        <dbReference type="PROSITE-ProRule" id="PRU10134"/>
    </source>
</evidence>
<feature type="binding site" evidence="8">
    <location>
        <position position="142"/>
    </location>
    <ligand>
        <name>IMP</name>
        <dbReference type="ChEBI" id="CHEBI:58053"/>
        <note>ligand shared between dimeric partners</note>
    </ligand>
</feature>
<protein>
    <recommendedName>
        <fullName evidence="8 10">Adenylosuccinate synthetase</fullName>
        <shortName evidence="8">AMPSase</shortName>
        <shortName evidence="8">AdSS</shortName>
        <ecNumber evidence="8 10">6.3.4.4</ecNumber>
    </recommendedName>
    <alternativeName>
        <fullName evidence="8">IMP--aspartate ligase</fullName>
    </alternativeName>
</protein>
<dbReference type="Proteomes" id="UP000322976">
    <property type="component" value="Unassembled WGS sequence"/>
</dbReference>
<name>A0A5D8QBG0_9THEO</name>
<dbReference type="EMBL" id="VTPS01000022">
    <property type="protein sequence ID" value="TZE80863.1"/>
    <property type="molecule type" value="Genomic_DNA"/>
</dbReference>
<feature type="binding site" description="in other chain" evidence="8">
    <location>
        <position position="128"/>
    </location>
    <ligand>
        <name>IMP</name>
        <dbReference type="ChEBI" id="CHEBI:58053"/>
        <note>ligand shared between dimeric partners</note>
    </ligand>
</feature>
<evidence type="ECO:0000256" key="5">
    <source>
        <dbReference type="ARBA" id="ARBA00022755"/>
    </source>
</evidence>
<keyword evidence="2 8" id="KW-0436">Ligase</keyword>
<dbReference type="UniPathway" id="UPA00075">
    <property type="reaction ID" value="UER00335"/>
</dbReference>
<keyword evidence="5 8" id="KW-0658">Purine biosynthesis</keyword>
<dbReference type="Gene3D" id="3.40.440.10">
    <property type="entry name" value="Adenylosuccinate Synthetase, subunit A, domain 1"/>
    <property type="match status" value="1"/>
</dbReference>
<dbReference type="InterPro" id="IPR042111">
    <property type="entry name" value="Adenylosuccinate_synth_dom3"/>
</dbReference>
<dbReference type="HAMAP" id="MF_00011">
    <property type="entry name" value="Adenylosucc_synth"/>
    <property type="match status" value="1"/>
</dbReference>
<dbReference type="NCBIfam" id="NF002223">
    <property type="entry name" value="PRK01117.1"/>
    <property type="match status" value="1"/>
</dbReference>
<dbReference type="InterPro" id="IPR042109">
    <property type="entry name" value="Adenylosuccinate_synth_dom1"/>
</dbReference>
<dbReference type="GO" id="GO:0000287">
    <property type="term" value="F:magnesium ion binding"/>
    <property type="evidence" value="ECO:0007669"/>
    <property type="project" value="UniProtKB-UniRule"/>
</dbReference>
<dbReference type="PROSITE" id="PS00513">
    <property type="entry name" value="ADENYLOSUCCIN_SYN_2"/>
    <property type="match status" value="1"/>
</dbReference>
<evidence type="ECO:0000256" key="8">
    <source>
        <dbReference type="HAMAP-Rule" id="MF_00011"/>
    </source>
</evidence>
<dbReference type="InterPro" id="IPR033128">
    <property type="entry name" value="Adenylosuccin_syn_Lys_AS"/>
</dbReference>
<dbReference type="PANTHER" id="PTHR11846">
    <property type="entry name" value="ADENYLOSUCCINATE SYNTHETASE"/>
    <property type="match status" value="1"/>
</dbReference>